<keyword evidence="2" id="KW-1003">Cell membrane</keyword>
<dbReference type="InterPro" id="IPR027417">
    <property type="entry name" value="P-loop_NTPase"/>
</dbReference>
<dbReference type="InterPro" id="IPR032689">
    <property type="entry name" value="TraG-D_C"/>
</dbReference>
<dbReference type="RefSeq" id="WP_224404181.1">
    <property type="nucleotide sequence ID" value="NZ_BAAAOD010000026.1"/>
</dbReference>
<proteinExistence type="predicted"/>
<protein>
    <submittedName>
        <fullName evidence="9">TraM recognition domain-containing protein</fullName>
    </submittedName>
</protein>
<feature type="transmembrane region" description="Helical" evidence="7">
    <location>
        <begin position="146"/>
        <end position="178"/>
    </location>
</feature>
<feature type="region of interest" description="Disordered" evidence="6">
    <location>
        <begin position="1"/>
        <end position="47"/>
    </location>
</feature>
<evidence type="ECO:0000256" key="4">
    <source>
        <dbReference type="ARBA" id="ARBA00022989"/>
    </source>
</evidence>
<sequence length="703" mass="73941">MNPAELHSMAHDPESTATVEVGQDRAGTADDQHHDSTSGRSSEPSRQGAAALVSMRRAVSRVWWWVLLPLARSIVASAVWAGLGERMARALSRGLVQAAAACCLLLGLVLLCGPATVATVVGALAAAASALLLWRQALPGAVSAAGLVLGVGLLILPDVMVVVTGAVLTAVGVAVLAIPPGRAAYAHTERARVRTGFGGEGWAGWWDLHRHLSAHAVRLAAAATRPSVTAEVSWPAPGGVLVPGLVERLPVRRCGTWLGRSVVGPVIGTDCYAPHRDVIGLVAPPQTGKTALMGHHILDHDGPLLATSTKPDLYNYCAGKRAQQGPVWLFNPEQLGDLRSSVWWSPVSGCADAQVAAVRAGLMVGGVSTSEDGGDRWDQWSVSVLTALLMAADLSGADMARVARWVFSPTSDARSGGAGEALQILGRNPGGRVPEGTLDALRQVLATDARKTRDSIFMTLSEAVKFMTDPQVAALVTGSDGGQELDAEQLLAGRGSLFVVGSDREHASIAPLLAAMTGHLFETAKRVASSRPKGRLDPPLGLFLDEAALITPVPLDRWVADAGGRGIHIEWAVQSPSQLAQRWGAKGGETIWNATNAKVIFGGLSLREDLEKASVLCGDRHEPVPTGDGEERYEKVRVCPVDRVRTIPQWHALLIHRATPATMVRVSPVWERSDLRPPPAIITQAPTSVAVRAAGHAADQVAA</sequence>
<dbReference type="PANTHER" id="PTHR37937">
    <property type="entry name" value="CONJUGATIVE TRANSFER: DNA TRANSPORT"/>
    <property type="match status" value="1"/>
</dbReference>
<feature type="compositionally biased region" description="Basic and acidic residues" evidence="6">
    <location>
        <begin position="27"/>
        <end position="37"/>
    </location>
</feature>
<dbReference type="Pfam" id="PF12696">
    <property type="entry name" value="TraG-D_C"/>
    <property type="match status" value="1"/>
</dbReference>
<evidence type="ECO:0000313" key="10">
    <source>
        <dbReference type="Proteomes" id="UP001367513"/>
    </source>
</evidence>
<evidence type="ECO:0000256" key="6">
    <source>
        <dbReference type="SAM" id="MobiDB-lite"/>
    </source>
</evidence>
<dbReference type="InterPro" id="IPR051539">
    <property type="entry name" value="T4SS-coupling_protein"/>
</dbReference>
<dbReference type="EMBL" id="JBBPIX010000021">
    <property type="protein sequence ID" value="MEK6467135.1"/>
    <property type="molecule type" value="Genomic_DNA"/>
</dbReference>
<keyword evidence="4 7" id="KW-1133">Transmembrane helix</keyword>
<organism evidence="9 10">
    <name type="scientific">Pseudonocardia alni subsp. carboxydivorans</name>
    <dbReference type="NCBI Taxonomy" id="415010"/>
    <lineage>
        <taxon>Bacteria</taxon>
        <taxon>Bacillati</taxon>
        <taxon>Actinomycetota</taxon>
        <taxon>Actinomycetes</taxon>
        <taxon>Pseudonocardiales</taxon>
        <taxon>Pseudonocardiaceae</taxon>
        <taxon>Pseudonocardia</taxon>
    </lineage>
</organism>
<dbReference type="Proteomes" id="UP001367513">
    <property type="component" value="Unassembled WGS sequence"/>
</dbReference>
<reference evidence="9 10" key="1">
    <citation type="submission" date="2024-03" db="EMBL/GenBank/DDBJ databases">
        <title>Draft genome sequence of Pseudonocardia carboxydivorans JCM 14827.</title>
        <authorList>
            <person name="Duangmal K."/>
        </authorList>
    </citation>
    <scope>NUCLEOTIDE SEQUENCE [LARGE SCALE GENOMIC DNA]</scope>
    <source>
        <strain evidence="9 10">JCM 14827</strain>
    </source>
</reference>
<evidence type="ECO:0000256" key="2">
    <source>
        <dbReference type="ARBA" id="ARBA00022475"/>
    </source>
</evidence>
<keyword evidence="3 7" id="KW-0812">Transmembrane</keyword>
<feature type="domain" description="TraD/TraG TraM recognition site" evidence="8">
    <location>
        <begin position="539"/>
        <end position="622"/>
    </location>
</feature>
<feature type="transmembrane region" description="Helical" evidence="7">
    <location>
        <begin position="62"/>
        <end position="83"/>
    </location>
</feature>
<gene>
    <name evidence="9" type="ORF">WG925_25650</name>
</gene>
<dbReference type="SUPFAM" id="SSF52540">
    <property type="entry name" value="P-loop containing nucleoside triphosphate hydrolases"/>
    <property type="match status" value="1"/>
</dbReference>
<evidence type="ECO:0000256" key="3">
    <source>
        <dbReference type="ARBA" id="ARBA00022692"/>
    </source>
</evidence>
<evidence type="ECO:0000259" key="8">
    <source>
        <dbReference type="Pfam" id="PF12696"/>
    </source>
</evidence>
<dbReference type="CDD" id="cd01127">
    <property type="entry name" value="TrwB_TraG_TraD_VirD4"/>
    <property type="match status" value="1"/>
</dbReference>
<keyword evidence="10" id="KW-1185">Reference proteome</keyword>
<dbReference type="PANTHER" id="PTHR37937:SF1">
    <property type="entry name" value="CONJUGATIVE TRANSFER: DNA TRANSPORT"/>
    <property type="match status" value="1"/>
</dbReference>
<dbReference type="Gene3D" id="3.40.50.300">
    <property type="entry name" value="P-loop containing nucleotide triphosphate hydrolases"/>
    <property type="match status" value="1"/>
</dbReference>
<evidence type="ECO:0000256" key="7">
    <source>
        <dbReference type="SAM" id="Phobius"/>
    </source>
</evidence>
<evidence type="ECO:0000256" key="1">
    <source>
        <dbReference type="ARBA" id="ARBA00004651"/>
    </source>
</evidence>
<comment type="caution">
    <text evidence="9">The sequence shown here is derived from an EMBL/GenBank/DDBJ whole genome shotgun (WGS) entry which is preliminary data.</text>
</comment>
<name>A0ABU9AL25_PSEA5</name>
<accession>A0ABU9AL25</accession>
<evidence type="ECO:0000256" key="5">
    <source>
        <dbReference type="ARBA" id="ARBA00023136"/>
    </source>
</evidence>
<evidence type="ECO:0000313" key="9">
    <source>
        <dbReference type="EMBL" id="MEK6467135.1"/>
    </source>
</evidence>
<comment type="subcellular location">
    <subcellularLocation>
        <location evidence="1">Cell membrane</location>
        <topology evidence="1">Multi-pass membrane protein</topology>
    </subcellularLocation>
</comment>
<keyword evidence="5 7" id="KW-0472">Membrane</keyword>